<dbReference type="EMBL" id="JDVG02000231">
    <property type="protein sequence ID" value="KFB73372.1"/>
    <property type="molecule type" value="Genomic_DNA"/>
</dbReference>
<name>A0A080LX15_9PROT</name>
<gene>
    <name evidence="2" type="ORF">AW09_001353</name>
</gene>
<feature type="domain" description="Uracil-DNA glycosylase-like" evidence="1">
    <location>
        <begin position="14"/>
        <end position="163"/>
    </location>
</feature>
<accession>A0A080LX15</accession>
<proteinExistence type="predicted"/>
<dbReference type="AlphaFoldDB" id="A0A080LX15"/>
<dbReference type="InterPro" id="IPR005122">
    <property type="entry name" value="Uracil-DNA_glycosylase-like"/>
</dbReference>
<dbReference type="CDD" id="cd10032">
    <property type="entry name" value="UDG-F6_HDG"/>
    <property type="match status" value="1"/>
</dbReference>
<evidence type="ECO:0000313" key="3">
    <source>
        <dbReference type="Proteomes" id="UP000020077"/>
    </source>
</evidence>
<evidence type="ECO:0000259" key="1">
    <source>
        <dbReference type="SMART" id="SM00986"/>
    </source>
</evidence>
<dbReference type="NCBIfam" id="TIGR04274">
    <property type="entry name" value="hypoxanDNAglyco"/>
    <property type="match status" value="1"/>
</dbReference>
<dbReference type="Proteomes" id="UP000020077">
    <property type="component" value="Unassembled WGS sequence"/>
</dbReference>
<organism evidence="2 3">
    <name type="scientific">Candidatus Accumulibacter phosphatis</name>
    <dbReference type="NCBI Taxonomy" id="327160"/>
    <lineage>
        <taxon>Bacteria</taxon>
        <taxon>Pseudomonadati</taxon>
        <taxon>Pseudomonadota</taxon>
        <taxon>Betaproteobacteria</taxon>
        <taxon>Candidatus Accumulibacter</taxon>
    </lineage>
</organism>
<comment type="caution">
    <text evidence="2">The sequence shown here is derived from an EMBL/GenBank/DDBJ whole genome shotgun (WGS) entry which is preliminary data.</text>
</comment>
<reference evidence="2 3" key="1">
    <citation type="submission" date="2014-02" db="EMBL/GenBank/DDBJ databases">
        <title>Expanding our view of genomic diversity in Candidatus Accumulibacter clades.</title>
        <authorList>
            <person name="Skennerton C.T."/>
            <person name="Barr J.J."/>
            <person name="Slater F.R."/>
            <person name="Bond P.L."/>
            <person name="Tyson G.W."/>
        </authorList>
    </citation>
    <scope>NUCLEOTIDE SEQUENCE [LARGE SCALE GENOMIC DNA]</scope>
    <source>
        <strain evidence="3">BA-91</strain>
    </source>
</reference>
<dbReference type="InterPro" id="IPR026353">
    <property type="entry name" value="Hypoxan-DNA_Glyclase"/>
</dbReference>
<dbReference type="SUPFAM" id="SSF52141">
    <property type="entry name" value="Uracil-DNA glycosylase-like"/>
    <property type="match status" value="1"/>
</dbReference>
<dbReference type="Gene3D" id="3.40.470.10">
    <property type="entry name" value="Uracil-DNA glycosylase-like domain"/>
    <property type="match status" value="1"/>
</dbReference>
<dbReference type="InterPro" id="IPR036895">
    <property type="entry name" value="Uracil-DNA_glycosylase-like_sf"/>
</dbReference>
<dbReference type="Pfam" id="PF03167">
    <property type="entry name" value="UDG"/>
    <property type="match status" value="1"/>
</dbReference>
<evidence type="ECO:0000313" key="2">
    <source>
        <dbReference type="EMBL" id="KFB73372.1"/>
    </source>
</evidence>
<protein>
    <submittedName>
        <fullName evidence="2">DNA-deoxyinosine glycosylase</fullName>
    </submittedName>
</protein>
<sequence length="169" mass="18606">MITGGGPPLLHGLPPILDADVRTLILGSFPSPASLAAAQYYAHRQNQFWRLLAALLGEPLPELDYADRQRRLLKNGIGVWDVYRQCLRQGALDAAIQSPVLNDFSRLRSEVPALLRVCFNGQTAGRSAGWFQQHGYETRILPSTSPAYTLAFERKLAAWRAALPGDQGP</sequence>
<dbReference type="SMART" id="SM00986">
    <property type="entry name" value="UDG"/>
    <property type="match status" value="1"/>
</dbReference>
<dbReference type="SMART" id="SM00987">
    <property type="entry name" value="UreE_C"/>
    <property type="match status" value="1"/>
</dbReference>